<sequence>MANKTPTLRCELTAVLITGPCRPARLDLRYDPDEGFTVVLRIRAAIEATEPLPTLWRLSRDLLDEGLHVPTGIGDVRVRPLSDDWTLIERLAPDVRAVLVVGAADLRHFLGETFRLVPRGEDGCTVDWDAALRSLEA</sequence>
<keyword evidence="6" id="KW-0131">Cell cycle</keyword>
<dbReference type="RefSeq" id="WP_052438656.1">
    <property type="nucleotide sequence ID" value="NZ_BBPN01000012.1"/>
</dbReference>
<evidence type="ECO:0000313" key="8">
    <source>
        <dbReference type="Proteomes" id="UP000183015"/>
    </source>
</evidence>
<dbReference type="AlphaFoldDB" id="A0A1H7N2T6"/>
<dbReference type="Pfam" id="PF04686">
    <property type="entry name" value="SsgA"/>
    <property type="match status" value="1"/>
</dbReference>
<name>A0A1H7N2T6_STRJI</name>
<keyword evidence="3 7" id="KW-0132">Cell division</keyword>
<dbReference type="InterPro" id="IPR006776">
    <property type="entry name" value="SsgB"/>
</dbReference>
<dbReference type="Gene3D" id="2.30.31.20">
    <property type="entry name" value="Sporulation-specific cell division protein SsgB"/>
    <property type="match status" value="1"/>
</dbReference>
<dbReference type="GO" id="GO:0030428">
    <property type="term" value="C:cell septum"/>
    <property type="evidence" value="ECO:0007669"/>
    <property type="project" value="UniProtKB-SubCell"/>
</dbReference>
<keyword evidence="4" id="KW-0749">Sporulation</keyword>
<evidence type="ECO:0000256" key="3">
    <source>
        <dbReference type="ARBA" id="ARBA00022618"/>
    </source>
</evidence>
<dbReference type="EMBL" id="FOAZ01000006">
    <property type="protein sequence ID" value="SEL17639.1"/>
    <property type="molecule type" value="Genomic_DNA"/>
</dbReference>
<evidence type="ECO:0000256" key="2">
    <source>
        <dbReference type="ARBA" id="ARBA00009323"/>
    </source>
</evidence>
<organism evidence="7 8">
    <name type="scientific">Streptacidiphilus jiangxiensis</name>
    <dbReference type="NCBI Taxonomy" id="235985"/>
    <lineage>
        <taxon>Bacteria</taxon>
        <taxon>Bacillati</taxon>
        <taxon>Actinomycetota</taxon>
        <taxon>Actinomycetes</taxon>
        <taxon>Kitasatosporales</taxon>
        <taxon>Streptomycetaceae</taxon>
        <taxon>Streptacidiphilus</taxon>
    </lineage>
</organism>
<keyword evidence="5" id="KW-0717">Septation</keyword>
<dbReference type="InterPro" id="IPR038658">
    <property type="entry name" value="SsgB_sf"/>
</dbReference>
<protein>
    <submittedName>
        <fullName evidence="7">Streptomyces sporulation and cell division protein, SsgA</fullName>
    </submittedName>
</protein>
<gene>
    <name evidence="7" type="ORF">SAMN05414137_106180</name>
</gene>
<evidence type="ECO:0000256" key="5">
    <source>
        <dbReference type="ARBA" id="ARBA00023210"/>
    </source>
</evidence>
<proteinExistence type="inferred from homology"/>
<comment type="similarity">
    <text evidence="2">Belongs to the SsgA family.</text>
</comment>
<dbReference type="Proteomes" id="UP000183015">
    <property type="component" value="Unassembled WGS sequence"/>
</dbReference>
<evidence type="ECO:0000256" key="1">
    <source>
        <dbReference type="ARBA" id="ARBA00004431"/>
    </source>
</evidence>
<dbReference type="OrthoDB" id="3855401at2"/>
<dbReference type="eggNOG" id="ENOG5031JP7">
    <property type="taxonomic scope" value="Bacteria"/>
</dbReference>
<reference evidence="8" key="1">
    <citation type="submission" date="2016-10" db="EMBL/GenBank/DDBJ databases">
        <authorList>
            <person name="Varghese N."/>
        </authorList>
    </citation>
    <scope>NUCLEOTIDE SEQUENCE [LARGE SCALE GENOMIC DNA]</scope>
    <source>
        <strain evidence="8">DSM 45096 / BCRC 16803 / CGMCC 4.1857 / CIP 109030 / JCM 12277 / KCTC 19219 / NBRC 100920 / 33214</strain>
    </source>
</reference>
<keyword evidence="8" id="KW-1185">Reference proteome</keyword>
<evidence type="ECO:0000313" key="7">
    <source>
        <dbReference type="EMBL" id="SEL17639.1"/>
    </source>
</evidence>
<accession>A0A1H7N2T6</accession>
<dbReference type="STRING" id="235985.SAMN05414137_106180"/>
<evidence type="ECO:0000256" key="4">
    <source>
        <dbReference type="ARBA" id="ARBA00022969"/>
    </source>
</evidence>
<comment type="subcellular location">
    <subcellularLocation>
        <location evidence="1">Cell septum</location>
    </subcellularLocation>
</comment>
<evidence type="ECO:0000256" key="6">
    <source>
        <dbReference type="ARBA" id="ARBA00023306"/>
    </source>
</evidence>
<dbReference type="GO" id="GO:0000917">
    <property type="term" value="P:division septum assembly"/>
    <property type="evidence" value="ECO:0007669"/>
    <property type="project" value="UniProtKB-KW"/>
</dbReference>
<dbReference type="GO" id="GO:0030435">
    <property type="term" value="P:sporulation resulting in formation of a cellular spore"/>
    <property type="evidence" value="ECO:0007669"/>
    <property type="project" value="UniProtKB-KW"/>
</dbReference>